<accession>A0ACC0Q952</accession>
<proteinExistence type="predicted"/>
<comment type="caution">
    <text evidence="1">The sequence shown here is derived from an EMBL/GenBank/DDBJ whole genome shotgun (WGS) entry which is preliminary data.</text>
</comment>
<gene>
    <name evidence="1" type="ORF">RHMOL_Rhmol01G0344100</name>
</gene>
<keyword evidence="2" id="KW-1185">Reference proteome</keyword>
<name>A0ACC0Q952_RHOML</name>
<sequence length="609" mass="64487">MDRYQKVEKPRPEVPINENEIRITASGLVRNYLTYATTLLQERRGREIVLKAMGNAISKTVAIAEIIKRRIPQLHQDTAISSVKITDVYEPIEEGLSTVEQTRQVSMISITLSFKELNKNSPGRSGNTYLNTSASSFHLFCFSCCTKLQHMQINDGHKIIISSSNNNSSLDKHVNRIMLLMKIRMVEGEAVVEGEDGVGTGVDMETTKVEITKKMAVIQTGAEVVVVDMATITQVKITKKMANIQTLAEVVGVAEVGATVVLGMTQVGVEVGMTQVEAVAGEVVMTQVEAAVGEVGMTQAEAGEVGMTQVEAGAGEVGMTQVETAAGEVGTTQAEMGEVGTTQAEAEAGEVGMTQVEAGAGEAAEVMAVAVDGWAAARGVVETKHNGELVFPPRGVGIPPPLSPPPFPSFFASAHLSLLRLALWILDLLPSLLRCCWCSDGAPADVAPASSGARGVLLSLATSARVMMVLVATESSGFRSDGNKRGSMGAFGGRIRLGVEFSVCLVLDAEVVFDSGVDGGGVADVLVTSDLAQDNPLSALAIPQSSRVYKSVPFAAGVYLWSSPVRAVACGGRWWFAKQVLSGYLLCQITFLSLSGYIAPQGVVLLYLE</sequence>
<dbReference type="EMBL" id="CM046388">
    <property type="protein sequence ID" value="KAI8574305.1"/>
    <property type="molecule type" value="Genomic_DNA"/>
</dbReference>
<evidence type="ECO:0000313" key="2">
    <source>
        <dbReference type="Proteomes" id="UP001062846"/>
    </source>
</evidence>
<organism evidence="1 2">
    <name type="scientific">Rhododendron molle</name>
    <name type="common">Chinese azalea</name>
    <name type="synonym">Azalea mollis</name>
    <dbReference type="NCBI Taxonomy" id="49168"/>
    <lineage>
        <taxon>Eukaryota</taxon>
        <taxon>Viridiplantae</taxon>
        <taxon>Streptophyta</taxon>
        <taxon>Embryophyta</taxon>
        <taxon>Tracheophyta</taxon>
        <taxon>Spermatophyta</taxon>
        <taxon>Magnoliopsida</taxon>
        <taxon>eudicotyledons</taxon>
        <taxon>Gunneridae</taxon>
        <taxon>Pentapetalae</taxon>
        <taxon>asterids</taxon>
        <taxon>Ericales</taxon>
        <taxon>Ericaceae</taxon>
        <taxon>Ericoideae</taxon>
        <taxon>Rhodoreae</taxon>
        <taxon>Rhododendron</taxon>
    </lineage>
</organism>
<dbReference type="Proteomes" id="UP001062846">
    <property type="component" value="Chromosome 1"/>
</dbReference>
<protein>
    <submittedName>
        <fullName evidence="1">Uncharacterized protein</fullName>
    </submittedName>
</protein>
<reference evidence="1" key="1">
    <citation type="submission" date="2022-02" db="EMBL/GenBank/DDBJ databases">
        <title>Plant Genome Project.</title>
        <authorList>
            <person name="Zhang R.-G."/>
        </authorList>
    </citation>
    <scope>NUCLEOTIDE SEQUENCE</scope>
    <source>
        <strain evidence="1">AT1</strain>
    </source>
</reference>
<evidence type="ECO:0000313" key="1">
    <source>
        <dbReference type="EMBL" id="KAI8574305.1"/>
    </source>
</evidence>